<dbReference type="NCBIfam" id="TIGR01652">
    <property type="entry name" value="ATPase-Plipid"/>
    <property type="match status" value="1"/>
</dbReference>
<dbReference type="PANTHER" id="PTHR24092">
    <property type="entry name" value="PROBABLE PHOSPHOLIPID-TRANSPORTING ATPASE"/>
    <property type="match status" value="1"/>
</dbReference>
<feature type="binding site" evidence="13">
    <location>
        <position position="674"/>
    </location>
    <ligand>
        <name>ATP</name>
        <dbReference type="ChEBI" id="CHEBI:30616"/>
    </ligand>
</feature>
<feature type="transmembrane region" description="Helical" evidence="15">
    <location>
        <begin position="1006"/>
        <end position="1031"/>
    </location>
</feature>
<keyword evidence="20" id="KW-1185">Reference proteome</keyword>
<feature type="binding site" evidence="14">
    <location>
        <position position="404"/>
    </location>
    <ligand>
        <name>Mg(2+)</name>
        <dbReference type="ChEBI" id="CHEBI:18420"/>
    </ligand>
</feature>
<evidence type="ECO:0000313" key="19">
    <source>
        <dbReference type="EMBL" id="OMJ91592.1"/>
    </source>
</evidence>
<feature type="binding site" evidence="13">
    <location>
        <position position="406"/>
    </location>
    <ligand>
        <name>ATP</name>
        <dbReference type="ChEBI" id="CHEBI:30616"/>
    </ligand>
</feature>
<dbReference type="InterPro" id="IPR032630">
    <property type="entry name" value="P_typ_ATPase_c"/>
</dbReference>
<dbReference type="Gene3D" id="3.40.50.1000">
    <property type="entry name" value="HAD superfamily/HAD-like"/>
    <property type="match status" value="1"/>
</dbReference>
<dbReference type="EMBL" id="MPUH01000078">
    <property type="protein sequence ID" value="OMJ91592.1"/>
    <property type="molecule type" value="Genomic_DNA"/>
</dbReference>
<evidence type="ECO:0000256" key="2">
    <source>
        <dbReference type="ARBA" id="ARBA00008109"/>
    </source>
</evidence>
<dbReference type="InterPro" id="IPR023298">
    <property type="entry name" value="ATPase_P-typ_TM_dom_sf"/>
</dbReference>
<dbReference type="InterPro" id="IPR032631">
    <property type="entry name" value="P-type_ATPase_N"/>
</dbReference>
<dbReference type="GO" id="GO:0140326">
    <property type="term" value="F:ATPase-coupled intramembrane lipid transporter activity"/>
    <property type="evidence" value="ECO:0007669"/>
    <property type="project" value="UniProtKB-EC"/>
</dbReference>
<dbReference type="AlphaFoldDB" id="A0A1R2CRF7"/>
<dbReference type="EC" id="7.6.2.1" evidence="15"/>
<dbReference type="SFLD" id="SFLDF00027">
    <property type="entry name" value="p-type_atpase"/>
    <property type="match status" value="1"/>
</dbReference>
<evidence type="ECO:0000256" key="1">
    <source>
        <dbReference type="ARBA" id="ARBA00004141"/>
    </source>
</evidence>
<keyword evidence="5 13" id="KW-0547">Nucleotide-binding</keyword>
<feature type="region of interest" description="Disordered" evidence="16">
    <location>
        <begin position="1097"/>
        <end position="1123"/>
    </location>
</feature>
<proteinExistence type="inferred from homology"/>
<evidence type="ECO:0000313" key="20">
    <source>
        <dbReference type="Proteomes" id="UP000187209"/>
    </source>
</evidence>
<dbReference type="Pfam" id="PF13246">
    <property type="entry name" value="Cation_ATPase"/>
    <property type="match status" value="1"/>
</dbReference>
<name>A0A1R2CRF7_9CILI</name>
<dbReference type="InterPro" id="IPR044492">
    <property type="entry name" value="P_typ_ATPase_HD_dom"/>
</dbReference>
<feature type="binding site" evidence="13">
    <location>
        <position position="558"/>
    </location>
    <ligand>
        <name>ATP</name>
        <dbReference type="ChEBI" id="CHEBI:30616"/>
    </ligand>
</feature>
<feature type="binding site" evidence="14">
    <location>
        <position position="802"/>
    </location>
    <ligand>
        <name>Mg(2+)</name>
        <dbReference type="ChEBI" id="CHEBI:18420"/>
    </ligand>
</feature>
<dbReference type="SFLD" id="SFLDS00003">
    <property type="entry name" value="Haloacid_Dehalogenase"/>
    <property type="match status" value="1"/>
</dbReference>
<accession>A0A1R2CRF7</accession>
<dbReference type="Gene3D" id="3.40.1110.10">
    <property type="entry name" value="Calcium-transporting ATPase, cytoplasmic domain N"/>
    <property type="match status" value="1"/>
</dbReference>
<comment type="cofactor">
    <cofactor evidence="14">
        <name>Mg(2+)</name>
        <dbReference type="ChEBI" id="CHEBI:18420"/>
    </cofactor>
</comment>
<feature type="transmembrane region" description="Helical" evidence="15">
    <location>
        <begin position="290"/>
        <end position="313"/>
    </location>
</feature>
<comment type="catalytic activity">
    <reaction evidence="11 15">
        <text>ATP + H2O + phospholipidSide 1 = ADP + phosphate + phospholipidSide 2.</text>
        <dbReference type="EC" id="7.6.2.1"/>
    </reaction>
</comment>
<feature type="region of interest" description="Disordered" evidence="16">
    <location>
        <begin position="1"/>
        <end position="29"/>
    </location>
</feature>
<evidence type="ECO:0000259" key="17">
    <source>
        <dbReference type="Pfam" id="PF16209"/>
    </source>
</evidence>
<dbReference type="Pfam" id="PF16209">
    <property type="entry name" value="PhoLip_ATPase_N"/>
    <property type="match status" value="1"/>
</dbReference>
<comment type="similarity">
    <text evidence="2 15">Belongs to the cation transport ATPase (P-type) (TC 3.A.3) family. Type IV subfamily.</text>
</comment>
<feature type="transmembrane region" description="Helical" evidence="15">
    <location>
        <begin position="339"/>
        <end position="358"/>
    </location>
</feature>
<dbReference type="GO" id="GO:0016887">
    <property type="term" value="F:ATP hydrolysis activity"/>
    <property type="evidence" value="ECO:0007669"/>
    <property type="project" value="InterPro"/>
</dbReference>
<organism evidence="19 20">
    <name type="scientific">Stentor coeruleus</name>
    <dbReference type="NCBI Taxonomy" id="5963"/>
    <lineage>
        <taxon>Eukaryota</taxon>
        <taxon>Sar</taxon>
        <taxon>Alveolata</taxon>
        <taxon>Ciliophora</taxon>
        <taxon>Postciliodesmatophora</taxon>
        <taxon>Heterotrichea</taxon>
        <taxon>Heterotrichida</taxon>
        <taxon>Stentoridae</taxon>
        <taxon>Stentor</taxon>
    </lineage>
</organism>
<dbReference type="SUPFAM" id="SSF56784">
    <property type="entry name" value="HAD-like"/>
    <property type="match status" value="1"/>
</dbReference>
<dbReference type="GO" id="GO:0005524">
    <property type="term" value="F:ATP binding"/>
    <property type="evidence" value="ECO:0007669"/>
    <property type="project" value="UniProtKB-UniRule"/>
</dbReference>
<feature type="binding site" evidence="13">
    <location>
        <position position="673"/>
    </location>
    <ligand>
        <name>ATP</name>
        <dbReference type="ChEBI" id="CHEBI:30616"/>
    </ligand>
</feature>
<feature type="transmembrane region" description="Helical" evidence="15">
    <location>
        <begin position="941"/>
        <end position="964"/>
    </location>
</feature>
<dbReference type="GO" id="GO:0000287">
    <property type="term" value="F:magnesium ion binding"/>
    <property type="evidence" value="ECO:0007669"/>
    <property type="project" value="UniProtKB-UniRule"/>
</dbReference>
<dbReference type="InterPro" id="IPR023214">
    <property type="entry name" value="HAD_sf"/>
</dbReference>
<evidence type="ECO:0000256" key="5">
    <source>
        <dbReference type="ARBA" id="ARBA00022741"/>
    </source>
</evidence>
<evidence type="ECO:0000256" key="3">
    <source>
        <dbReference type="ARBA" id="ARBA00022692"/>
    </source>
</evidence>
<dbReference type="FunFam" id="3.40.50.1000:FF:000014">
    <property type="entry name" value="Phospholipid-transporting ATPase"/>
    <property type="match status" value="1"/>
</dbReference>
<feature type="binding site" evidence="13">
    <location>
        <position position="776"/>
    </location>
    <ligand>
        <name>ATP</name>
        <dbReference type="ChEBI" id="CHEBI:30616"/>
    </ligand>
</feature>
<feature type="binding site" evidence="14">
    <location>
        <position position="806"/>
    </location>
    <ligand>
        <name>Mg(2+)</name>
        <dbReference type="ChEBI" id="CHEBI:18420"/>
    </ligand>
</feature>
<keyword evidence="8 15" id="KW-1278">Translocase</keyword>
<reference evidence="19 20" key="1">
    <citation type="submission" date="2016-11" db="EMBL/GenBank/DDBJ databases">
        <title>The macronuclear genome of Stentor coeruleus: a giant cell with tiny introns.</title>
        <authorList>
            <person name="Slabodnick M."/>
            <person name="Ruby J.G."/>
            <person name="Reiff S.B."/>
            <person name="Swart E.C."/>
            <person name="Gosai S."/>
            <person name="Prabakaran S."/>
            <person name="Witkowska E."/>
            <person name="Larue G.E."/>
            <person name="Fisher S."/>
            <person name="Freeman R.M."/>
            <person name="Gunawardena J."/>
            <person name="Chu W."/>
            <person name="Stover N.A."/>
            <person name="Gregory B.D."/>
            <person name="Nowacki M."/>
            <person name="Derisi J."/>
            <person name="Roy S.W."/>
            <person name="Marshall W.F."/>
            <person name="Sood P."/>
        </authorList>
    </citation>
    <scope>NUCLEOTIDE SEQUENCE [LARGE SCALE GENOMIC DNA]</scope>
    <source>
        <strain evidence="19">WM001</strain>
    </source>
</reference>
<evidence type="ECO:0000256" key="6">
    <source>
        <dbReference type="ARBA" id="ARBA00022840"/>
    </source>
</evidence>
<keyword evidence="9 15" id="KW-1133">Transmembrane helix</keyword>
<comment type="subcellular location">
    <subcellularLocation>
        <location evidence="1 15">Membrane</location>
        <topology evidence="1 15">Multi-pass membrane protein</topology>
    </subcellularLocation>
</comment>
<dbReference type="Proteomes" id="UP000187209">
    <property type="component" value="Unassembled WGS sequence"/>
</dbReference>
<gene>
    <name evidence="19" type="ORF">SteCoe_5850</name>
</gene>
<feature type="domain" description="P-type ATPase N-terminal" evidence="17">
    <location>
        <begin position="39"/>
        <end position="93"/>
    </location>
</feature>
<sequence>MADQSNSDYQRLPNTPGENSNTNSSQTKSRQFTFGQELKKSPFINNEIKTSKYTILTWAPKSLFMQFLRAANIYFLITSIVTCLPLSPKDPVSQVATFAMVLIFTMFKEAYEDYFRHKQDNYENNRPIHKLDKLKQDLVLIPSEQIKVGDILCIKDNGAIPADLALLSTSDKRGIAFVNTMNLDGETNLKDKIALESTASLSDQVELSSYSGIIECDLPNENLNSWKCTLKDENGPKPLGMKQLLLRGCVLKNTEYAYGIVVYTGPETKIVLNSKPAPTKVSNVLRQMNMILYSIFILQLIICLIFALFGYYWNDKDGVKHRYLVLEKFDSLWDVVESFGTFFVAYSTLIPISLYVALEMVKLGLAFFINNDIDMYYAQDDRKANCRTSDLVEELGQVEFVFTDKTGTLTSNIMEFRKCSIGGEIYGCGDRRMDIIGVGQDTRPAEIMKNKDHKSYNEVKDFFNLMAVCHTVFPTEDTKRPSRRQYQASSPDELALVDGSADMDFVFWERSDAKVKVKCLGASKEWEILAEIPYNSTRKRMSLIVRNPDTKKLILMSKGADTIMIPLLSSKEKPKVEILEDHLHKFALEGLRTLVMAQRVLKESTFEEWKVQWDEISLSMDADKDEQLEKHGAKLEKRLKLVGASAIEDKLQDGVPEAIKFIMSASIRVWMLTGDKQETAIEIGKSCNLIQPSMTLVDLSSKSQMEFAALIGHYVIKFQLANKTVDEVLSYKKQVTEKISIVIDGPTLAMALNKEFGYRENFFKLGILSDSCICCRVSPAQKAQVVELAKEYGPWITLAIGDGANDVSMIQSAHIGVGIAGKEGAQAVQSSDYALCQFRYLQKLLLVHGRWGYRRISLFICYYFYKNVAVVFCEVCYAFFNGFSGQIYILDMLTMMFNAVWTSWPCMLTFILEQDLNAKDSFKYPVAYQAGQKRQLFSYKIFWEFMILAIWHGFIAIFLPFAAMSQAVDIDGRDTGLWWVSTLSFTLIIHIITFKMLMMSTYWNKYSLIGVIGGFFVYYATIVLLNMAPVASLIQPGLNQLFYSLMSKPKAWIAIFFVPIIALLPDYVLMTWNKIFNPNPVDTLIVMKSKEMEAKKEKGKKVQAEENLTKKDQVEENLTKKDQ</sequence>
<dbReference type="PROSITE" id="PS00154">
    <property type="entry name" value="ATPASE_E1_E2"/>
    <property type="match status" value="1"/>
</dbReference>
<evidence type="ECO:0000256" key="7">
    <source>
        <dbReference type="ARBA" id="ARBA00022842"/>
    </source>
</evidence>
<keyword evidence="3 15" id="KW-0812">Transmembrane</keyword>
<feature type="binding site" evidence="13">
    <location>
        <position position="404"/>
    </location>
    <ligand>
        <name>ATP</name>
        <dbReference type="ChEBI" id="CHEBI:30616"/>
    </ligand>
</feature>
<dbReference type="OrthoDB" id="377733at2759"/>
<dbReference type="SFLD" id="SFLDG00002">
    <property type="entry name" value="C1.7:_P-type_atpase_like"/>
    <property type="match status" value="1"/>
</dbReference>
<feature type="active site" description="4-aspartylphosphate intermediate" evidence="12">
    <location>
        <position position="404"/>
    </location>
</feature>
<evidence type="ECO:0000256" key="12">
    <source>
        <dbReference type="PIRSR" id="PIRSR606539-1"/>
    </source>
</evidence>
<keyword evidence="6 13" id="KW-0067">ATP-binding</keyword>
<dbReference type="Gene3D" id="2.70.150.10">
    <property type="entry name" value="Calcium-transporting ATPase, cytoplasmic transduction domain A"/>
    <property type="match status" value="1"/>
</dbReference>
<dbReference type="Pfam" id="PF16212">
    <property type="entry name" value="PhoLip_ATPase_C"/>
    <property type="match status" value="1"/>
</dbReference>
<feature type="binding site" evidence="14">
    <location>
        <position position="406"/>
    </location>
    <ligand>
        <name>Mg(2+)</name>
        <dbReference type="ChEBI" id="CHEBI:18420"/>
    </ligand>
</feature>
<feature type="binding site" evidence="13">
    <location>
        <position position="592"/>
    </location>
    <ligand>
        <name>ATP</name>
        <dbReference type="ChEBI" id="CHEBI:30616"/>
    </ligand>
</feature>
<evidence type="ECO:0000256" key="13">
    <source>
        <dbReference type="PIRSR" id="PIRSR606539-2"/>
    </source>
</evidence>
<dbReference type="GO" id="GO:0045332">
    <property type="term" value="P:phospholipid translocation"/>
    <property type="evidence" value="ECO:0007669"/>
    <property type="project" value="TreeGrafter"/>
</dbReference>
<feature type="binding site" evidence="13">
    <location>
        <position position="405"/>
    </location>
    <ligand>
        <name>ATP</name>
        <dbReference type="ChEBI" id="CHEBI:30616"/>
    </ligand>
</feature>
<evidence type="ECO:0000256" key="8">
    <source>
        <dbReference type="ARBA" id="ARBA00022967"/>
    </source>
</evidence>
<feature type="transmembrane region" description="Helical" evidence="15">
    <location>
        <begin position="1051"/>
        <end position="1069"/>
    </location>
</feature>
<feature type="binding site" evidence="13">
    <location>
        <position position="805"/>
    </location>
    <ligand>
        <name>ATP</name>
        <dbReference type="ChEBI" id="CHEBI:30616"/>
    </ligand>
</feature>
<feature type="transmembrane region" description="Helical" evidence="15">
    <location>
        <begin position="976"/>
        <end position="994"/>
    </location>
</feature>
<evidence type="ECO:0000256" key="4">
    <source>
        <dbReference type="ARBA" id="ARBA00022723"/>
    </source>
</evidence>
<keyword evidence="10 15" id="KW-0472">Membrane</keyword>
<dbReference type="SUPFAM" id="SSF81653">
    <property type="entry name" value="Calcium ATPase, transduction domain A"/>
    <property type="match status" value="1"/>
</dbReference>
<evidence type="ECO:0000256" key="15">
    <source>
        <dbReference type="RuleBase" id="RU362033"/>
    </source>
</evidence>
<dbReference type="GO" id="GO:0005886">
    <property type="term" value="C:plasma membrane"/>
    <property type="evidence" value="ECO:0007669"/>
    <property type="project" value="TreeGrafter"/>
</dbReference>
<evidence type="ECO:0000256" key="14">
    <source>
        <dbReference type="PIRSR" id="PIRSR606539-3"/>
    </source>
</evidence>
<dbReference type="InterPro" id="IPR018303">
    <property type="entry name" value="ATPase_P-typ_P_site"/>
</dbReference>
<evidence type="ECO:0000256" key="10">
    <source>
        <dbReference type="ARBA" id="ARBA00023136"/>
    </source>
</evidence>
<keyword evidence="4 14" id="KW-0479">Metal-binding</keyword>
<dbReference type="InterPro" id="IPR036412">
    <property type="entry name" value="HAD-like_sf"/>
</dbReference>
<evidence type="ECO:0000256" key="11">
    <source>
        <dbReference type="ARBA" id="ARBA00034036"/>
    </source>
</evidence>
<feature type="binding site" evidence="13">
    <location>
        <position position="806"/>
    </location>
    <ligand>
        <name>ATP</name>
        <dbReference type="ChEBI" id="CHEBI:30616"/>
    </ligand>
</feature>
<feature type="binding site" evidence="13">
    <location>
        <position position="493"/>
    </location>
    <ligand>
        <name>ATP</name>
        <dbReference type="ChEBI" id="CHEBI:30616"/>
    </ligand>
</feature>
<feature type="domain" description="P-type ATPase C-terminal" evidence="18">
    <location>
        <begin position="828"/>
        <end position="1079"/>
    </location>
</feature>
<dbReference type="SUPFAM" id="SSF81665">
    <property type="entry name" value="Calcium ATPase, transmembrane domain M"/>
    <property type="match status" value="1"/>
</dbReference>
<evidence type="ECO:0000259" key="18">
    <source>
        <dbReference type="Pfam" id="PF16212"/>
    </source>
</evidence>
<evidence type="ECO:0000256" key="16">
    <source>
        <dbReference type="SAM" id="MobiDB-lite"/>
    </source>
</evidence>
<feature type="binding site" evidence="13">
    <location>
        <position position="675"/>
    </location>
    <ligand>
        <name>ATP</name>
        <dbReference type="ChEBI" id="CHEBI:30616"/>
    </ligand>
</feature>
<keyword evidence="7 14" id="KW-0460">Magnesium</keyword>
<dbReference type="SUPFAM" id="SSF81660">
    <property type="entry name" value="Metal cation-transporting ATPase, ATP-binding domain N"/>
    <property type="match status" value="1"/>
</dbReference>
<comment type="caution">
    <text evidence="19">The sequence shown here is derived from an EMBL/GenBank/DDBJ whole genome shotgun (WGS) entry which is preliminary data.</text>
</comment>
<protein>
    <recommendedName>
        <fullName evidence="15">Phospholipid-transporting ATPase</fullName>
        <ecNumber evidence="15">7.6.2.1</ecNumber>
    </recommendedName>
</protein>
<dbReference type="NCBIfam" id="TIGR01494">
    <property type="entry name" value="ATPase_P-type"/>
    <property type="match status" value="1"/>
</dbReference>
<feature type="transmembrane region" description="Helical" evidence="15">
    <location>
        <begin position="860"/>
        <end position="880"/>
    </location>
</feature>
<dbReference type="InterPro" id="IPR001757">
    <property type="entry name" value="P_typ_ATPase"/>
</dbReference>
<dbReference type="PRINTS" id="PR00119">
    <property type="entry name" value="CATATPASE"/>
</dbReference>
<dbReference type="InterPro" id="IPR006539">
    <property type="entry name" value="P-type_ATPase_IV"/>
</dbReference>
<evidence type="ECO:0000256" key="9">
    <source>
        <dbReference type="ARBA" id="ARBA00022989"/>
    </source>
</evidence>
<feature type="binding site" evidence="13">
    <location>
        <position position="782"/>
    </location>
    <ligand>
        <name>ATP</name>
        <dbReference type="ChEBI" id="CHEBI:30616"/>
    </ligand>
</feature>
<dbReference type="InterPro" id="IPR023299">
    <property type="entry name" value="ATPase_P-typ_cyto_dom_N"/>
</dbReference>
<dbReference type="InterPro" id="IPR008250">
    <property type="entry name" value="ATPase_P-typ_transduc_dom_A_sf"/>
</dbReference>